<accession>A0A645EVA9</accession>
<evidence type="ECO:0000313" key="2">
    <source>
        <dbReference type="EMBL" id="MPN05978.1"/>
    </source>
</evidence>
<protein>
    <submittedName>
        <fullName evidence="2">Uncharacterized protein</fullName>
    </submittedName>
</protein>
<dbReference type="AlphaFoldDB" id="A0A645EVA9"/>
<sequence length="87" mass="9600">MVGIGNSFAVQCFIQRVAPAFFTGAVCDFKQRKTVVVGGGIQSHGLPLLPEIALAARLLRPVPRLAERGQQHRSENRNDCDHDQQFN</sequence>
<gene>
    <name evidence="2" type="ORF">SDC9_153232</name>
</gene>
<reference evidence="2" key="1">
    <citation type="submission" date="2019-08" db="EMBL/GenBank/DDBJ databases">
        <authorList>
            <person name="Kucharzyk K."/>
            <person name="Murdoch R.W."/>
            <person name="Higgins S."/>
            <person name="Loffler F."/>
        </authorList>
    </citation>
    <scope>NUCLEOTIDE SEQUENCE</scope>
</reference>
<dbReference type="EMBL" id="VSSQ01051864">
    <property type="protein sequence ID" value="MPN05978.1"/>
    <property type="molecule type" value="Genomic_DNA"/>
</dbReference>
<comment type="caution">
    <text evidence="2">The sequence shown here is derived from an EMBL/GenBank/DDBJ whole genome shotgun (WGS) entry which is preliminary data.</text>
</comment>
<evidence type="ECO:0000256" key="1">
    <source>
        <dbReference type="SAM" id="MobiDB-lite"/>
    </source>
</evidence>
<organism evidence="2">
    <name type="scientific">bioreactor metagenome</name>
    <dbReference type="NCBI Taxonomy" id="1076179"/>
    <lineage>
        <taxon>unclassified sequences</taxon>
        <taxon>metagenomes</taxon>
        <taxon>ecological metagenomes</taxon>
    </lineage>
</organism>
<name>A0A645EVA9_9ZZZZ</name>
<feature type="region of interest" description="Disordered" evidence="1">
    <location>
        <begin position="65"/>
        <end position="87"/>
    </location>
</feature>
<proteinExistence type="predicted"/>